<reference evidence="1" key="1">
    <citation type="submission" date="2002-03" db="EMBL/GenBank/DDBJ databases">
        <title>Search for retrotransposon-like sequences in silkworm species of India.</title>
        <authorList>
            <person name="Chatterjee S."/>
            <person name="Taraphdar T."/>
        </authorList>
    </citation>
    <scope>NUCLEOTIDE SEQUENCE</scope>
    <source>
        <strain evidence="1">Nistari</strain>
    </source>
</reference>
<dbReference type="EMBL" id="AY081995">
    <property type="protein sequence ID" value="AAM76868.1"/>
    <property type="molecule type" value="Genomic_DNA"/>
</dbReference>
<organism evidence="1">
    <name type="scientific">Bombyx mori</name>
    <name type="common">Silk moth</name>
    <dbReference type="NCBI Taxonomy" id="7091"/>
    <lineage>
        <taxon>Eukaryota</taxon>
        <taxon>Metazoa</taxon>
        <taxon>Ecdysozoa</taxon>
        <taxon>Arthropoda</taxon>
        <taxon>Hexapoda</taxon>
        <taxon>Insecta</taxon>
        <taxon>Pterygota</taxon>
        <taxon>Neoptera</taxon>
        <taxon>Endopterygota</taxon>
        <taxon>Lepidoptera</taxon>
        <taxon>Glossata</taxon>
        <taxon>Ditrysia</taxon>
        <taxon>Bombycoidea</taxon>
        <taxon>Bombycidae</taxon>
        <taxon>Bombycinae</taxon>
        <taxon>Bombyx</taxon>
    </lineage>
</organism>
<name>Q8MTQ0_BOMMO</name>
<protein>
    <submittedName>
        <fullName evidence="1">Uncharacterized protein</fullName>
    </submittedName>
</protein>
<sequence length="44" mass="4924">MMRIFGGVVIIILILNAQRSGRVQLVYYKINSGVVYYEASVGMT</sequence>
<accession>Q8MTQ0</accession>
<dbReference type="AlphaFoldDB" id="Q8MTQ0"/>
<evidence type="ECO:0000313" key="1">
    <source>
        <dbReference type="EMBL" id="AAM76868.1"/>
    </source>
</evidence>
<proteinExistence type="predicted"/>